<keyword evidence="2" id="KW-1185">Reference proteome</keyword>
<reference evidence="1" key="1">
    <citation type="submission" date="2023-04" db="EMBL/GenBank/DDBJ databases">
        <authorList>
            <person name="Vijverberg K."/>
            <person name="Xiong W."/>
            <person name="Schranz E."/>
        </authorList>
    </citation>
    <scope>NUCLEOTIDE SEQUENCE</scope>
</reference>
<dbReference type="Proteomes" id="UP001177003">
    <property type="component" value="Chromosome 5"/>
</dbReference>
<protein>
    <recommendedName>
        <fullName evidence="3">3'-5' exonuclease domain-containing protein</fullName>
    </recommendedName>
</protein>
<dbReference type="Gene3D" id="3.30.420.10">
    <property type="entry name" value="Ribonuclease H-like superfamily/Ribonuclease H"/>
    <property type="match status" value="1"/>
</dbReference>
<dbReference type="GO" id="GO:0003676">
    <property type="term" value="F:nucleic acid binding"/>
    <property type="evidence" value="ECO:0007669"/>
    <property type="project" value="InterPro"/>
</dbReference>
<evidence type="ECO:0008006" key="3">
    <source>
        <dbReference type="Google" id="ProtNLM"/>
    </source>
</evidence>
<sequence>MSLHGSEVTENISDHRLIIGLDTEWRASFRYTFTSVGIHTDAEMLVRNYGLGHADDRTILVANVMDVVWLAVSMNGNTINGLGLKLLAKMLLSMEPEKPKRVTLSKWGNQWL</sequence>
<name>A0AA35Z8A3_LACSI</name>
<dbReference type="InterPro" id="IPR012337">
    <property type="entry name" value="RNaseH-like_sf"/>
</dbReference>
<accession>A0AA35Z8A3</accession>
<proteinExistence type="predicted"/>
<evidence type="ECO:0000313" key="2">
    <source>
        <dbReference type="Proteomes" id="UP001177003"/>
    </source>
</evidence>
<organism evidence="1 2">
    <name type="scientific">Lactuca saligna</name>
    <name type="common">Willowleaf lettuce</name>
    <dbReference type="NCBI Taxonomy" id="75948"/>
    <lineage>
        <taxon>Eukaryota</taxon>
        <taxon>Viridiplantae</taxon>
        <taxon>Streptophyta</taxon>
        <taxon>Embryophyta</taxon>
        <taxon>Tracheophyta</taxon>
        <taxon>Spermatophyta</taxon>
        <taxon>Magnoliopsida</taxon>
        <taxon>eudicotyledons</taxon>
        <taxon>Gunneridae</taxon>
        <taxon>Pentapetalae</taxon>
        <taxon>asterids</taxon>
        <taxon>campanulids</taxon>
        <taxon>Asterales</taxon>
        <taxon>Asteraceae</taxon>
        <taxon>Cichorioideae</taxon>
        <taxon>Cichorieae</taxon>
        <taxon>Lactucinae</taxon>
        <taxon>Lactuca</taxon>
    </lineage>
</organism>
<dbReference type="AlphaFoldDB" id="A0AA35Z8A3"/>
<dbReference type="EMBL" id="OX465081">
    <property type="protein sequence ID" value="CAI9287780.1"/>
    <property type="molecule type" value="Genomic_DNA"/>
</dbReference>
<gene>
    <name evidence="1" type="ORF">LSALG_LOCUS27121</name>
</gene>
<evidence type="ECO:0000313" key="1">
    <source>
        <dbReference type="EMBL" id="CAI9287780.1"/>
    </source>
</evidence>
<dbReference type="SUPFAM" id="SSF53098">
    <property type="entry name" value="Ribonuclease H-like"/>
    <property type="match status" value="1"/>
</dbReference>
<dbReference type="InterPro" id="IPR036397">
    <property type="entry name" value="RNaseH_sf"/>
</dbReference>